<reference evidence="5" key="1">
    <citation type="journal article" date="2019" name="Int. J. Syst. Evol. Microbiol.">
        <title>The Global Catalogue of Microorganisms (GCM) 10K type strain sequencing project: providing services to taxonomists for standard genome sequencing and annotation.</title>
        <authorList>
            <consortium name="The Broad Institute Genomics Platform"/>
            <consortium name="The Broad Institute Genome Sequencing Center for Infectious Disease"/>
            <person name="Wu L."/>
            <person name="Ma J."/>
        </authorList>
    </citation>
    <scope>NUCLEOTIDE SEQUENCE [LARGE SCALE GENOMIC DNA]</scope>
    <source>
        <strain evidence="5">JCM 17388</strain>
    </source>
</reference>
<dbReference type="SUPFAM" id="SSF56524">
    <property type="entry name" value="Oxidoreductase molybdopterin-binding domain"/>
    <property type="match status" value="1"/>
</dbReference>
<keyword evidence="2" id="KW-1133">Transmembrane helix</keyword>
<evidence type="ECO:0000313" key="4">
    <source>
        <dbReference type="EMBL" id="GAA4180685.1"/>
    </source>
</evidence>
<feature type="region of interest" description="Disordered" evidence="1">
    <location>
        <begin position="147"/>
        <end position="196"/>
    </location>
</feature>
<feature type="transmembrane region" description="Helical" evidence="2">
    <location>
        <begin position="68"/>
        <end position="88"/>
    </location>
</feature>
<evidence type="ECO:0000313" key="5">
    <source>
        <dbReference type="Proteomes" id="UP001501251"/>
    </source>
</evidence>
<organism evidence="4 5">
    <name type="scientific">Streptosporangium oxazolinicum</name>
    <dbReference type="NCBI Taxonomy" id="909287"/>
    <lineage>
        <taxon>Bacteria</taxon>
        <taxon>Bacillati</taxon>
        <taxon>Actinomycetota</taxon>
        <taxon>Actinomycetes</taxon>
        <taxon>Streptosporangiales</taxon>
        <taxon>Streptosporangiaceae</taxon>
        <taxon>Streptosporangium</taxon>
    </lineage>
</organism>
<dbReference type="InterPro" id="IPR000572">
    <property type="entry name" value="OxRdtase_Mopterin-bd_dom"/>
</dbReference>
<dbReference type="PANTHER" id="PTHR19372">
    <property type="entry name" value="SULFITE REDUCTASE"/>
    <property type="match status" value="1"/>
</dbReference>
<protein>
    <submittedName>
        <fullName evidence="4">Sulfite oxidase</fullName>
    </submittedName>
</protein>
<evidence type="ECO:0000256" key="1">
    <source>
        <dbReference type="SAM" id="MobiDB-lite"/>
    </source>
</evidence>
<sequence>MANLGHVARTAGAGLLPALAALGGGELAAGLLRPSSSPLVAVGGTVIDLTPTPVKEFAVSTFGTYDKIILIGTIVAVLLTAAVLLGVLARAGRRLRAAAGVAGLGALGALAAGTRPAAVPLDVVPSLVAAGVGALTLLLLTRASTGTASPAKHSGAFPLGGTTPPTKDSETSFSDETASPAQDGEASPTGGTAPSASDRRAFLVTGAGAGAAFAAGRLLSSRVPATTELTLPAPASPARPLPAGTDLRVPGLSPFVTPAADFYRVDTALVVPRPDLATWTLRVHGTRTIELTMADVLRRGLIERDITLTCVSNEIGGPYAGNARWLGVPLPVLLREAGIPAGADQLLSTSADGWTCGTPVEVVMDGRDAMLAVGMNGRSLPAERGFPARLIVPGLYGYVSATKWVVDLRLTRYADERAYWTERGWAVDAPIKTMSRIDVPAPLKRLRAGPVRVAGVAWAQHRGVAAVEVRVDGGPWQEATLAATPGPDTWRQWTWTWHATSGTHTLETRATDTTGRVQPSSRVTPFPDGATGWHSVVVTVA</sequence>
<feature type="domain" description="Oxidoreductase molybdopterin-binding" evidence="3">
    <location>
        <begin position="270"/>
        <end position="415"/>
    </location>
</feature>
<dbReference type="Pfam" id="PF00174">
    <property type="entry name" value="Oxidored_molyb"/>
    <property type="match status" value="1"/>
</dbReference>
<dbReference type="InterPro" id="IPR036374">
    <property type="entry name" value="OxRdtase_Mopterin-bd_sf"/>
</dbReference>
<name>A0ABP8AAK1_9ACTN</name>
<dbReference type="PANTHER" id="PTHR19372:SF7">
    <property type="entry name" value="SULFITE OXIDASE, MITOCHONDRIAL"/>
    <property type="match status" value="1"/>
</dbReference>
<dbReference type="Gene3D" id="2.60.40.650">
    <property type="match status" value="1"/>
</dbReference>
<accession>A0ABP8AAK1</accession>
<dbReference type="EMBL" id="BAABAQ010000001">
    <property type="protein sequence ID" value="GAA4180685.1"/>
    <property type="molecule type" value="Genomic_DNA"/>
</dbReference>
<dbReference type="Proteomes" id="UP001501251">
    <property type="component" value="Unassembled WGS sequence"/>
</dbReference>
<evidence type="ECO:0000259" key="3">
    <source>
        <dbReference type="Pfam" id="PF00174"/>
    </source>
</evidence>
<dbReference type="Gene3D" id="3.90.420.10">
    <property type="entry name" value="Oxidoreductase, molybdopterin-binding domain"/>
    <property type="match status" value="1"/>
</dbReference>
<keyword evidence="2" id="KW-0472">Membrane</keyword>
<comment type="caution">
    <text evidence="4">The sequence shown here is derived from an EMBL/GenBank/DDBJ whole genome shotgun (WGS) entry which is preliminary data.</text>
</comment>
<evidence type="ECO:0000256" key="2">
    <source>
        <dbReference type="SAM" id="Phobius"/>
    </source>
</evidence>
<proteinExistence type="predicted"/>
<dbReference type="SUPFAM" id="SSF81296">
    <property type="entry name" value="E set domains"/>
    <property type="match status" value="1"/>
</dbReference>
<dbReference type="InterPro" id="IPR014756">
    <property type="entry name" value="Ig_E-set"/>
</dbReference>
<keyword evidence="2" id="KW-0812">Transmembrane</keyword>
<feature type="transmembrane region" description="Helical" evidence="2">
    <location>
        <begin position="95"/>
        <end position="113"/>
    </location>
</feature>
<gene>
    <name evidence="4" type="ORF">GCM10022252_03910</name>
</gene>
<keyword evidence="5" id="KW-1185">Reference proteome</keyword>
<feature type="compositionally biased region" description="Polar residues" evidence="1">
    <location>
        <begin position="163"/>
        <end position="180"/>
    </location>
</feature>